<dbReference type="HOGENOM" id="CLU_065081_1_0_11"/>
<sequence length="336" mass="35245">MRLGFDEESAMRALVMGARGAVGRVVVEELRSRGHAVTRAGRCAGNDLTRLDLTAPEGLRTLAHLSAVHDVVINASGVETSALARCGAPAVVEISATSEYLDDLRRAVHEAVGGTTMSEAPAGTVVTGAGLVPGLSTLLIAELDAEPGDDVDLGVVLGTGEHHGAAAVEWTAGLLGTPVHHPPEGHRIVNLRQSRRIAEPGGRRRRYLRADFPDHVLLADRGVRVRSHLALSSRSATGALALAGRVPALGPLLDRAPHLGSDEWLVVAQNRRTGRSRFARGRRQSWATGVLTAFAAELVAGGAARGAVTMADLTDAAAAQGRLERHDRQTVAFDHG</sequence>
<dbReference type="Gene3D" id="3.40.50.720">
    <property type="entry name" value="NAD(P)-binding Rossmann-like Domain"/>
    <property type="match status" value="1"/>
</dbReference>
<feature type="domain" description="NAD-dependent epimerase/dehydratase" evidence="1">
    <location>
        <begin position="13"/>
        <end position="78"/>
    </location>
</feature>
<name>H6MVI5_GORPV</name>
<dbReference type="Pfam" id="PF01370">
    <property type="entry name" value="Epimerase"/>
    <property type="match status" value="1"/>
</dbReference>
<evidence type="ECO:0000313" key="2">
    <source>
        <dbReference type="EMBL" id="AFA74079.1"/>
    </source>
</evidence>
<dbReference type="InterPro" id="IPR001509">
    <property type="entry name" value="Epimerase_deHydtase"/>
</dbReference>
<dbReference type="KEGG" id="gpo:GPOL_c30640"/>
<protein>
    <recommendedName>
        <fullName evidence="1">NAD-dependent epimerase/dehydratase domain-containing protein</fullName>
    </recommendedName>
</protein>
<proteinExistence type="predicted"/>
<evidence type="ECO:0000259" key="1">
    <source>
        <dbReference type="Pfam" id="PF01370"/>
    </source>
</evidence>
<dbReference type="SUPFAM" id="SSF51735">
    <property type="entry name" value="NAD(P)-binding Rossmann-fold domains"/>
    <property type="match status" value="1"/>
</dbReference>
<organism evidence="2 3">
    <name type="scientific">Gordonia polyisoprenivorans (strain DSM 44266 / VH2)</name>
    <dbReference type="NCBI Taxonomy" id="1112204"/>
    <lineage>
        <taxon>Bacteria</taxon>
        <taxon>Bacillati</taxon>
        <taxon>Actinomycetota</taxon>
        <taxon>Actinomycetes</taxon>
        <taxon>Mycobacteriales</taxon>
        <taxon>Gordoniaceae</taxon>
        <taxon>Gordonia</taxon>
    </lineage>
</organism>
<dbReference type="eggNOG" id="COG1748">
    <property type="taxonomic scope" value="Bacteria"/>
</dbReference>
<reference evidence="2 3" key="1">
    <citation type="journal article" date="2012" name="Appl. Environ. Microbiol.">
        <title>Involvement of two latex-clearing proteins during rubber degradation and insights into the subsequent degradation pathway revealed by the genome sequence of Gordonia polyisoprenivorans strain VH2.</title>
        <authorList>
            <person name="Hiessl S."/>
            <person name="Schuldes J."/>
            <person name="Thurmer A."/>
            <person name="Halbsguth T."/>
            <person name="Broker D."/>
            <person name="Angelov A."/>
            <person name="Liebl W."/>
            <person name="Daniel R."/>
            <person name="Steinbuchel A."/>
        </authorList>
    </citation>
    <scope>NUCLEOTIDE SEQUENCE [LARGE SCALE GENOMIC DNA]</scope>
    <source>
        <strain evidence="3">DSM 44266 / VH2</strain>
    </source>
</reference>
<dbReference type="Proteomes" id="UP000009154">
    <property type="component" value="Chromosome"/>
</dbReference>
<gene>
    <name evidence="2" type="ordered locus">GPOL_c30640</name>
</gene>
<evidence type="ECO:0000313" key="3">
    <source>
        <dbReference type="Proteomes" id="UP000009154"/>
    </source>
</evidence>
<keyword evidence="3" id="KW-1185">Reference proteome</keyword>
<dbReference type="InterPro" id="IPR036291">
    <property type="entry name" value="NAD(P)-bd_dom_sf"/>
</dbReference>
<dbReference type="EMBL" id="CP003119">
    <property type="protein sequence ID" value="AFA74079.1"/>
    <property type="molecule type" value="Genomic_DNA"/>
</dbReference>
<dbReference type="STRING" id="1112204.GPOL_c30640"/>
<dbReference type="AlphaFoldDB" id="H6MVI5"/>
<accession>H6MVI5</accession>